<dbReference type="InterPro" id="IPR050559">
    <property type="entry name" value="P-Pant_transferase_sf"/>
</dbReference>
<accession>A0AAW8D8U8</accession>
<feature type="domain" description="4'-phosphopantetheinyl transferase N-terminal" evidence="5">
    <location>
        <begin position="88"/>
        <end position="170"/>
    </location>
</feature>
<dbReference type="InterPro" id="IPR008278">
    <property type="entry name" value="4-PPantetheinyl_Trfase_dom"/>
</dbReference>
<evidence type="ECO:0000256" key="1">
    <source>
        <dbReference type="ARBA" id="ARBA00010990"/>
    </source>
</evidence>
<dbReference type="GO" id="GO:0008897">
    <property type="term" value="F:holo-[acyl-carrier-protein] synthase activity"/>
    <property type="evidence" value="ECO:0007669"/>
    <property type="project" value="InterPro"/>
</dbReference>
<dbReference type="SUPFAM" id="SSF56214">
    <property type="entry name" value="4'-phosphopantetheinyl transferase"/>
    <property type="match status" value="2"/>
</dbReference>
<evidence type="ECO:0000313" key="7">
    <source>
        <dbReference type="Proteomes" id="UP001242045"/>
    </source>
</evidence>
<dbReference type="Gene3D" id="3.90.470.20">
    <property type="entry name" value="4'-phosphopantetheinyl transferase domain"/>
    <property type="match status" value="2"/>
</dbReference>
<comment type="similarity">
    <text evidence="1">Belongs to the P-Pant transferase superfamily. Gsp/Sfp/HetI/AcpT family.</text>
</comment>
<dbReference type="PANTHER" id="PTHR12215:SF10">
    <property type="entry name" value="L-AMINOADIPATE-SEMIALDEHYDE DEHYDROGENASE-PHOSPHOPANTETHEINYL TRANSFERASE"/>
    <property type="match status" value="1"/>
</dbReference>
<dbReference type="AlphaFoldDB" id="A0AAW8D8U8"/>
<reference evidence="6" key="1">
    <citation type="submission" date="2023-07" db="EMBL/GenBank/DDBJ databases">
        <title>Sorghum-associated microbial communities from plants grown in Nebraska, USA.</title>
        <authorList>
            <person name="Schachtman D."/>
        </authorList>
    </citation>
    <scope>NUCLEOTIDE SEQUENCE</scope>
    <source>
        <strain evidence="6">DS3754</strain>
    </source>
</reference>
<feature type="region of interest" description="Disordered" evidence="3">
    <location>
        <begin position="1"/>
        <end position="21"/>
    </location>
</feature>
<dbReference type="InterPro" id="IPR055066">
    <property type="entry name" value="AASDHPPT_N"/>
</dbReference>
<feature type="domain" description="4'-phosphopantetheinyl transferase" evidence="4">
    <location>
        <begin position="177"/>
        <end position="281"/>
    </location>
</feature>
<proteinExistence type="inferred from homology"/>
<dbReference type="Proteomes" id="UP001242045">
    <property type="component" value="Unassembled WGS sequence"/>
</dbReference>
<evidence type="ECO:0000313" key="6">
    <source>
        <dbReference type="EMBL" id="MDP9897437.1"/>
    </source>
</evidence>
<protein>
    <submittedName>
        <fullName evidence="6">4'-phosphopantetheinyl transferase</fullName>
        <ecNumber evidence="6">2.7.8.-</ecNumber>
    </submittedName>
</protein>
<name>A0AAW8D8U8_9BURK</name>
<evidence type="ECO:0000259" key="4">
    <source>
        <dbReference type="Pfam" id="PF01648"/>
    </source>
</evidence>
<evidence type="ECO:0000259" key="5">
    <source>
        <dbReference type="Pfam" id="PF22624"/>
    </source>
</evidence>
<dbReference type="Pfam" id="PF01648">
    <property type="entry name" value="ACPS"/>
    <property type="match status" value="1"/>
</dbReference>
<evidence type="ECO:0000256" key="3">
    <source>
        <dbReference type="SAM" id="MobiDB-lite"/>
    </source>
</evidence>
<dbReference type="GO" id="GO:0005829">
    <property type="term" value="C:cytosol"/>
    <property type="evidence" value="ECO:0007669"/>
    <property type="project" value="TreeGrafter"/>
</dbReference>
<organism evidence="6 7">
    <name type="scientific">Variovorax boronicumulans</name>
    <dbReference type="NCBI Taxonomy" id="436515"/>
    <lineage>
        <taxon>Bacteria</taxon>
        <taxon>Pseudomonadati</taxon>
        <taxon>Pseudomonadota</taxon>
        <taxon>Betaproteobacteria</taxon>
        <taxon>Burkholderiales</taxon>
        <taxon>Comamonadaceae</taxon>
        <taxon>Variovorax</taxon>
    </lineage>
</organism>
<comment type="caution">
    <text evidence="6">The sequence shown here is derived from an EMBL/GenBank/DDBJ whole genome shotgun (WGS) entry which is preliminary data.</text>
</comment>
<dbReference type="Pfam" id="PF22624">
    <property type="entry name" value="AASDHPPT_N"/>
    <property type="match status" value="1"/>
</dbReference>
<dbReference type="InterPro" id="IPR037143">
    <property type="entry name" value="4-PPantetheinyl_Trfase_dom_sf"/>
</dbReference>
<dbReference type="RefSeq" id="WP_307687368.1">
    <property type="nucleotide sequence ID" value="NZ_JAUSRD010000028.1"/>
</dbReference>
<dbReference type="GO" id="GO:0000287">
    <property type="term" value="F:magnesium ion binding"/>
    <property type="evidence" value="ECO:0007669"/>
    <property type="project" value="InterPro"/>
</dbReference>
<dbReference type="GO" id="GO:0019878">
    <property type="term" value="P:lysine biosynthetic process via aminoadipic acid"/>
    <property type="evidence" value="ECO:0007669"/>
    <property type="project" value="TreeGrafter"/>
</dbReference>
<dbReference type="EMBL" id="JAUSRD010000028">
    <property type="protein sequence ID" value="MDP9897437.1"/>
    <property type="molecule type" value="Genomic_DNA"/>
</dbReference>
<evidence type="ECO:0000256" key="2">
    <source>
        <dbReference type="ARBA" id="ARBA00022679"/>
    </source>
</evidence>
<keyword evidence="2 6" id="KW-0808">Transferase</keyword>
<sequence>MRSPEKIRRGESDGRAINERTRNPAQGVAIIADLRFVQTFAKQDYGEALPPTMHRPAPLLPLPAGDIHLWLCPHGDSGDPALDASYRALLTPQELQQKDRFHFPRDRHRYLLTRVLVRTILSRYAPIEAQNWRFANGPFGRPRIDVSPDIEEAHGLDFNLSHTAGLIVLAIARNIELGVDVENIRRPAVLEAVDHFFAPAEAKSLGALPAALQPHRFFELWTLKESYIKARGMGLQIPLDSFAFALDNAGDIGFSLADPHGNAAWHFQQLQPTPDHLVALCTSTDARIVCRETSPLQCERVVQVRTTRASRISPLSPIPPS</sequence>
<dbReference type="PANTHER" id="PTHR12215">
    <property type="entry name" value="PHOSPHOPANTETHEINE TRANSFERASE"/>
    <property type="match status" value="1"/>
</dbReference>
<dbReference type="EC" id="2.7.8.-" evidence="6"/>
<gene>
    <name evidence="6" type="ORF">J2W31_006581</name>
</gene>